<proteinExistence type="predicted"/>
<keyword evidence="2" id="KW-1185">Reference proteome</keyword>
<evidence type="ECO:0000313" key="2">
    <source>
        <dbReference type="Proteomes" id="UP001066276"/>
    </source>
</evidence>
<name>A0AAV7M3Q2_PLEWA</name>
<sequence length="135" mass="14747">MFLWAGVRLRRTRKTGSTRTGPTPTFAHARERCLREGRGEVLRPHPAREKCQERERVPGGLFGGYIGPWAPSPGGYCGSCCLGPPWVPVALRLRDLPGPCGPRVFRLACAAGGDRAWMVWRHAESAPAVESCLAP</sequence>
<evidence type="ECO:0000313" key="1">
    <source>
        <dbReference type="EMBL" id="KAJ1098451.1"/>
    </source>
</evidence>
<protein>
    <submittedName>
        <fullName evidence="1">Uncharacterized protein</fullName>
    </submittedName>
</protein>
<accession>A0AAV7M3Q2</accession>
<dbReference type="AlphaFoldDB" id="A0AAV7M3Q2"/>
<reference evidence="1" key="1">
    <citation type="journal article" date="2022" name="bioRxiv">
        <title>Sequencing and chromosome-scale assembly of the giantPleurodeles waltlgenome.</title>
        <authorList>
            <person name="Brown T."/>
            <person name="Elewa A."/>
            <person name="Iarovenko S."/>
            <person name="Subramanian E."/>
            <person name="Araus A.J."/>
            <person name="Petzold A."/>
            <person name="Susuki M."/>
            <person name="Suzuki K.-i.T."/>
            <person name="Hayashi T."/>
            <person name="Toyoda A."/>
            <person name="Oliveira C."/>
            <person name="Osipova E."/>
            <person name="Leigh N.D."/>
            <person name="Simon A."/>
            <person name="Yun M.H."/>
        </authorList>
    </citation>
    <scope>NUCLEOTIDE SEQUENCE</scope>
    <source>
        <strain evidence="1">20211129_DDA</strain>
        <tissue evidence="1">Liver</tissue>
    </source>
</reference>
<gene>
    <name evidence="1" type="ORF">NDU88_003562</name>
</gene>
<dbReference type="EMBL" id="JANPWB010000014">
    <property type="protein sequence ID" value="KAJ1098451.1"/>
    <property type="molecule type" value="Genomic_DNA"/>
</dbReference>
<organism evidence="1 2">
    <name type="scientific">Pleurodeles waltl</name>
    <name type="common">Iberian ribbed newt</name>
    <dbReference type="NCBI Taxonomy" id="8319"/>
    <lineage>
        <taxon>Eukaryota</taxon>
        <taxon>Metazoa</taxon>
        <taxon>Chordata</taxon>
        <taxon>Craniata</taxon>
        <taxon>Vertebrata</taxon>
        <taxon>Euteleostomi</taxon>
        <taxon>Amphibia</taxon>
        <taxon>Batrachia</taxon>
        <taxon>Caudata</taxon>
        <taxon>Salamandroidea</taxon>
        <taxon>Salamandridae</taxon>
        <taxon>Pleurodelinae</taxon>
        <taxon>Pleurodeles</taxon>
    </lineage>
</organism>
<comment type="caution">
    <text evidence="1">The sequence shown here is derived from an EMBL/GenBank/DDBJ whole genome shotgun (WGS) entry which is preliminary data.</text>
</comment>
<dbReference type="Proteomes" id="UP001066276">
    <property type="component" value="Chromosome 10"/>
</dbReference>